<evidence type="ECO:0000313" key="2">
    <source>
        <dbReference type="Proteomes" id="UP000290289"/>
    </source>
</evidence>
<protein>
    <submittedName>
        <fullName evidence="1">Uncharacterized protein</fullName>
    </submittedName>
</protein>
<dbReference type="Proteomes" id="UP000290289">
    <property type="component" value="Chromosome 17"/>
</dbReference>
<evidence type="ECO:0000313" key="1">
    <source>
        <dbReference type="EMBL" id="RXH67409.1"/>
    </source>
</evidence>
<dbReference type="PANTHER" id="PTHR46666:SF2">
    <property type="entry name" value="60S RIBOSOMAL L18A-LIKE PROTEIN"/>
    <property type="match status" value="1"/>
</dbReference>
<reference evidence="1 2" key="1">
    <citation type="submission" date="2018-10" db="EMBL/GenBank/DDBJ databases">
        <title>A high-quality apple genome assembly.</title>
        <authorList>
            <person name="Hu J."/>
        </authorList>
    </citation>
    <scope>NUCLEOTIDE SEQUENCE [LARGE SCALE GENOMIC DNA]</scope>
    <source>
        <strain evidence="2">cv. HFTH1</strain>
        <tissue evidence="1">Young leaf</tissue>
    </source>
</reference>
<gene>
    <name evidence="1" type="ORF">DVH24_027556</name>
</gene>
<proteinExistence type="predicted"/>
<dbReference type="EMBL" id="RDQH01000343">
    <property type="protein sequence ID" value="RXH67409.1"/>
    <property type="molecule type" value="Genomic_DNA"/>
</dbReference>
<keyword evidence="2" id="KW-1185">Reference proteome</keyword>
<organism evidence="1 2">
    <name type="scientific">Malus domestica</name>
    <name type="common">Apple</name>
    <name type="synonym">Pyrus malus</name>
    <dbReference type="NCBI Taxonomy" id="3750"/>
    <lineage>
        <taxon>Eukaryota</taxon>
        <taxon>Viridiplantae</taxon>
        <taxon>Streptophyta</taxon>
        <taxon>Embryophyta</taxon>
        <taxon>Tracheophyta</taxon>
        <taxon>Spermatophyta</taxon>
        <taxon>Magnoliopsida</taxon>
        <taxon>eudicotyledons</taxon>
        <taxon>Gunneridae</taxon>
        <taxon>Pentapetalae</taxon>
        <taxon>rosids</taxon>
        <taxon>fabids</taxon>
        <taxon>Rosales</taxon>
        <taxon>Rosaceae</taxon>
        <taxon>Amygdaloideae</taxon>
        <taxon>Maleae</taxon>
        <taxon>Malus</taxon>
    </lineage>
</organism>
<sequence>MWYYATFLYFVKYYQKDPRERTGLEASAVADESCYGNGASFVRPLVRAMRDGGTQAPRNAENVASRNAAENVASRNAENVAPKNAANVVNSIA</sequence>
<name>A0A498H8U3_MALDO</name>
<accession>A0A498H8U3</accession>
<comment type="caution">
    <text evidence="1">The sequence shown here is derived from an EMBL/GenBank/DDBJ whole genome shotgun (WGS) entry which is preliminary data.</text>
</comment>
<dbReference type="AlphaFoldDB" id="A0A498H8U3"/>
<dbReference type="PANTHER" id="PTHR46666">
    <property type="entry name" value="60S RIBOSOMAL L18A-LIKE PROTEIN"/>
    <property type="match status" value="1"/>
</dbReference>